<gene>
    <name evidence="2" type="primary">NCL1_43668</name>
    <name evidence="2" type="ORF">TNCT_415401</name>
</gene>
<accession>A0A8X6HXA6</accession>
<protein>
    <submittedName>
        <fullName evidence="2">Tdpoz1</fullName>
    </submittedName>
</protein>
<dbReference type="EMBL" id="BMAO01009551">
    <property type="protein sequence ID" value="GFR31559.1"/>
    <property type="molecule type" value="Genomic_DNA"/>
</dbReference>
<sequence>MWYSNEAKHYGHYFARTRIAVEQRSFVWNIEQFRSFQESICEIASSSAEQSMITLKYFPSCGQNSEIFIRVEVCPHDPQLKNSTFLLYLMDTSGNRTKCLNDEIAFGTDIKTTPFSLTFSKEELMKNESRYLPNDVLQLYCECDIGTGIVLEETEKISFGCPLSIREGNLTCNDMKSEKMFLEAAKILIGNLESSYKENSLCDTKLKTKTCSFLAHKFILGAHSPVFKAMFTNDMRGRGTANV</sequence>
<evidence type="ECO:0000259" key="1">
    <source>
        <dbReference type="PROSITE" id="PS50097"/>
    </source>
</evidence>
<reference evidence="2" key="1">
    <citation type="submission" date="2020-07" db="EMBL/GenBank/DDBJ databases">
        <title>Multicomponent nature underlies the extraordinary mechanical properties of spider dragline silk.</title>
        <authorList>
            <person name="Kono N."/>
            <person name="Nakamura H."/>
            <person name="Mori M."/>
            <person name="Yoshida Y."/>
            <person name="Ohtoshi R."/>
            <person name="Malay A.D."/>
            <person name="Moran D.A.P."/>
            <person name="Tomita M."/>
            <person name="Numata K."/>
            <person name="Arakawa K."/>
        </authorList>
    </citation>
    <scope>NUCLEOTIDE SEQUENCE</scope>
</reference>
<feature type="domain" description="BTB" evidence="1">
    <location>
        <begin position="202"/>
        <end position="243"/>
    </location>
</feature>
<dbReference type="OrthoDB" id="6359816at2759"/>
<dbReference type="PROSITE" id="PS50097">
    <property type="entry name" value="BTB"/>
    <property type="match status" value="1"/>
</dbReference>
<dbReference type="AlphaFoldDB" id="A0A8X6HXA6"/>
<proteinExistence type="predicted"/>
<dbReference type="InterPro" id="IPR011333">
    <property type="entry name" value="SKP1/BTB/POZ_sf"/>
</dbReference>
<organism evidence="2 3">
    <name type="scientific">Trichonephila clavata</name>
    <name type="common">Joro spider</name>
    <name type="synonym">Nephila clavata</name>
    <dbReference type="NCBI Taxonomy" id="2740835"/>
    <lineage>
        <taxon>Eukaryota</taxon>
        <taxon>Metazoa</taxon>
        <taxon>Ecdysozoa</taxon>
        <taxon>Arthropoda</taxon>
        <taxon>Chelicerata</taxon>
        <taxon>Arachnida</taxon>
        <taxon>Araneae</taxon>
        <taxon>Araneomorphae</taxon>
        <taxon>Entelegynae</taxon>
        <taxon>Araneoidea</taxon>
        <taxon>Nephilidae</taxon>
        <taxon>Trichonephila</taxon>
    </lineage>
</organism>
<keyword evidence="3" id="KW-1185">Reference proteome</keyword>
<dbReference type="Pfam" id="PF00651">
    <property type="entry name" value="BTB"/>
    <property type="match status" value="1"/>
</dbReference>
<dbReference type="Proteomes" id="UP000887116">
    <property type="component" value="Unassembled WGS sequence"/>
</dbReference>
<dbReference type="PANTHER" id="PTHR24410">
    <property type="entry name" value="HL07962P-RELATED"/>
    <property type="match status" value="1"/>
</dbReference>
<evidence type="ECO:0000313" key="3">
    <source>
        <dbReference type="Proteomes" id="UP000887116"/>
    </source>
</evidence>
<dbReference type="Gene3D" id="3.30.710.10">
    <property type="entry name" value="Potassium Channel Kv1.1, Chain A"/>
    <property type="match status" value="1"/>
</dbReference>
<dbReference type="SUPFAM" id="SSF54695">
    <property type="entry name" value="POZ domain"/>
    <property type="match status" value="1"/>
</dbReference>
<evidence type="ECO:0000313" key="2">
    <source>
        <dbReference type="EMBL" id="GFR31559.1"/>
    </source>
</evidence>
<dbReference type="InterPro" id="IPR000210">
    <property type="entry name" value="BTB/POZ_dom"/>
</dbReference>
<name>A0A8X6HXA6_TRICU</name>
<dbReference type="CDD" id="cd18186">
    <property type="entry name" value="BTB_POZ_ZBTB_KLHL-like"/>
    <property type="match status" value="1"/>
</dbReference>
<dbReference type="InterPro" id="IPR051481">
    <property type="entry name" value="BTB-POZ/Galectin-3-binding"/>
</dbReference>
<dbReference type="PANTHER" id="PTHR24410:SF23">
    <property type="entry name" value="BTB DOMAIN-CONTAINING PROTEIN-RELATED"/>
    <property type="match status" value="1"/>
</dbReference>
<comment type="caution">
    <text evidence="2">The sequence shown here is derived from an EMBL/GenBank/DDBJ whole genome shotgun (WGS) entry which is preliminary data.</text>
</comment>